<keyword evidence="3" id="KW-0378">Hydrolase</keyword>
<dbReference type="Pfam" id="PF07501">
    <property type="entry name" value="G5"/>
    <property type="match status" value="1"/>
</dbReference>
<evidence type="ECO:0000256" key="2">
    <source>
        <dbReference type="ARBA" id="ARBA00022729"/>
    </source>
</evidence>
<dbReference type="SMART" id="SM01208">
    <property type="entry name" value="G5"/>
    <property type="match status" value="1"/>
</dbReference>
<dbReference type="Gene3D" id="2.20.230.10">
    <property type="entry name" value="Resuscitation-promoting factor rpfb"/>
    <property type="match status" value="1"/>
</dbReference>
<dbReference type="RefSeq" id="WP_066471437.1">
    <property type="nucleotide sequence ID" value="NZ_CBCRUZ010000011.1"/>
</dbReference>
<reference evidence="5" key="1">
    <citation type="submission" date="2021-07" db="EMBL/GenBank/DDBJ databases">
        <title>Candidatus Kaistella beijingensis sp. nov. isolated from a municipal wastewater treatment plant is involved in sludge foaming.</title>
        <authorList>
            <person name="Song Y."/>
            <person name="Liu S.-J."/>
        </authorList>
    </citation>
    <scope>NUCLEOTIDE SEQUENCE</scope>
    <source>
        <strain evidence="5">DSM 43998</strain>
    </source>
</reference>
<keyword evidence="2" id="KW-0732">Signal</keyword>
<dbReference type="EMBL" id="CP079105">
    <property type="protein sequence ID" value="QXQ13113.1"/>
    <property type="molecule type" value="Genomic_DNA"/>
</dbReference>
<dbReference type="InterPro" id="IPR023346">
    <property type="entry name" value="Lysozyme-like_dom_sf"/>
</dbReference>
<protein>
    <submittedName>
        <fullName evidence="5">Transglycosylase family protein</fullName>
    </submittedName>
</protein>
<dbReference type="PROSITE" id="PS51109">
    <property type="entry name" value="G5"/>
    <property type="match status" value="1"/>
</dbReference>
<evidence type="ECO:0000313" key="5">
    <source>
        <dbReference type="EMBL" id="QXQ13113.1"/>
    </source>
</evidence>
<dbReference type="PANTHER" id="PTHR39160">
    <property type="entry name" value="CELL WALL-BINDING PROTEIN YOCH"/>
    <property type="match status" value="1"/>
</dbReference>
<keyword evidence="6" id="KW-1185">Reference proteome</keyword>
<accession>A0ABX8S5J8</accession>
<evidence type="ECO:0000313" key="6">
    <source>
        <dbReference type="Proteomes" id="UP000887023"/>
    </source>
</evidence>
<gene>
    <name evidence="5" type="ORF">KV203_14610</name>
</gene>
<feature type="domain" description="G5" evidence="4">
    <location>
        <begin position="205"/>
        <end position="285"/>
    </location>
</feature>
<dbReference type="Pfam" id="PF03990">
    <property type="entry name" value="DUF348"/>
    <property type="match status" value="3"/>
</dbReference>
<dbReference type="InterPro" id="IPR010618">
    <property type="entry name" value="RPF"/>
</dbReference>
<dbReference type="CDD" id="cd13925">
    <property type="entry name" value="RPF"/>
    <property type="match status" value="1"/>
</dbReference>
<dbReference type="InterPro" id="IPR007137">
    <property type="entry name" value="DUF348"/>
</dbReference>
<sequence>MSALHRINRARSPLLYSAVAGTLATLTAGGGLAIAQHKNVTVELDGESIPLSTMRRDVAGALAAAGYEMRSGDVVSPAADAHIADGDTIALRRAREVALTVDGRTRAVSTTGLTVREALDQLHIAPEVWTDRPRDEQVPLQGAALTVLTPRSVTVTDGAGTPIQVRVAAPTVGDLLATQNAPLVQDDKVEPAASAPLTDGLQIVVTRNRVENRVETLPVDPPEQLIQDPTLNMSRRVEEHPGTPGVQDVTFAVEFVDGKEVGRRQVAATVTTPALPKVVRVGAKPGTEVPPVANGATWDRLAQCESTGNWQINTGNGFYGGIQFDQNTWERQGGLRYAPRADLATREEQIAIAEVTRARQGWGAWPACTSRMGLQ</sequence>
<name>A0ABX8S5J8_9ACTN</name>
<dbReference type="PANTHER" id="PTHR39160:SF4">
    <property type="entry name" value="RESUSCITATION-PROMOTING FACTOR RPFB"/>
    <property type="match status" value="1"/>
</dbReference>
<evidence type="ECO:0000259" key="4">
    <source>
        <dbReference type="PROSITE" id="PS51109"/>
    </source>
</evidence>
<comment type="similarity">
    <text evidence="1">Belongs to the transglycosylase family. Rpf subfamily.</text>
</comment>
<dbReference type="Proteomes" id="UP000887023">
    <property type="component" value="Chromosome"/>
</dbReference>
<proteinExistence type="inferred from homology"/>
<organism evidence="5 6">
    <name type="scientific">Skermania pinensis</name>
    <dbReference type="NCBI Taxonomy" id="39122"/>
    <lineage>
        <taxon>Bacteria</taxon>
        <taxon>Bacillati</taxon>
        <taxon>Actinomycetota</taxon>
        <taxon>Actinomycetes</taxon>
        <taxon>Mycobacteriales</taxon>
        <taxon>Gordoniaceae</taxon>
        <taxon>Skermania</taxon>
    </lineage>
</organism>
<dbReference type="SUPFAM" id="SSF53955">
    <property type="entry name" value="Lysozyme-like"/>
    <property type="match status" value="1"/>
</dbReference>
<dbReference type="InterPro" id="IPR011098">
    <property type="entry name" value="G5_dom"/>
</dbReference>
<evidence type="ECO:0000256" key="1">
    <source>
        <dbReference type="ARBA" id="ARBA00010830"/>
    </source>
</evidence>
<dbReference type="InterPro" id="IPR051933">
    <property type="entry name" value="Resuscitation_pf_RpfB"/>
</dbReference>
<dbReference type="Gene3D" id="1.10.530.10">
    <property type="match status" value="1"/>
</dbReference>
<evidence type="ECO:0000256" key="3">
    <source>
        <dbReference type="ARBA" id="ARBA00022801"/>
    </source>
</evidence>
<dbReference type="Pfam" id="PF06737">
    <property type="entry name" value="Transglycosylas"/>
    <property type="match status" value="1"/>
</dbReference>